<organism evidence="1 2">
    <name type="scientific">Aspergillus candidus</name>
    <dbReference type="NCBI Taxonomy" id="41067"/>
    <lineage>
        <taxon>Eukaryota</taxon>
        <taxon>Fungi</taxon>
        <taxon>Dikarya</taxon>
        <taxon>Ascomycota</taxon>
        <taxon>Pezizomycotina</taxon>
        <taxon>Eurotiomycetes</taxon>
        <taxon>Eurotiomycetidae</taxon>
        <taxon>Eurotiales</taxon>
        <taxon>Aspergillaceae</taxon>
        <taxon>Aspergillus</taxon>
        <taxon>Aspergillus subgen. Circumdati</taxon>
    </lineage>
</organism>
<gene>
    <name evidence="1" type="ORF">BDW47DRAFT_127473</name>
</gene>
<evidence type="ECO:0000313" key="2">
    <source>
        <dbReference type="Proteomes" id="UP000234585"/>
    </source>
</evidence>
<proteinExistence type="predicted"/>
<dbReference type="GeneID" id="36523883"/>
<name>A0A2I2F661_ASPCN</name>
<keyword evidence="2" id="KW-1185">Reference proteome</keyword>
<dbReference type="EMBL" id="KZ559154">
    <property type="protein sequence ID" value="PLB36117.1"/>
    <property type="molecule type" value="Genomic_DNA"/>
</dbReference>
<dbReference type="InterPro" id="IPR020301">
    <property type="entry name" value="Mrx7"/>
</dbReference>
<protein>
    <submittedName>
        <fullName evidence="1">Uncharacterized protein</fullName>
    </submittedName>
</protein>
<dbReference type="OrthoDB" id="4138121at2759"/>
<evidence type="ECO:0000313" key="1">
    <source>
        <dbReference type="EMBL" id="PLB36117.1"/>
    </source>
</evidence>
<dbReference type="AlphaFoldDB" id="A0A2I2F661"/>
<dbReference type="RefSeq" id="XP_024670129.1">
    <property type="nucleotide sequence ID" value="XM_024816723.1"/>
</dbReference>
<accession>A0A2I2F661</accession>
<dbReference type="Proteomes" id="UP000234585">
    <property type="component" value="Unassembled WGS sequence"/>
</dbReference>
<sequence>MVWRMFAFAKLEEMMIRRLLDSPLFHRGVGKIHDKVQRIRHGAPSEDLRVAHKDNENGHGVGKFFEYFKEEIRDQVRWKPRDKP</sequence>
<dbReference type="Pfam" id="PF10906">
    <property type="entry name" value="Mrx7"/>
    <property type="match status" value="1"/>
</dbReference>
<reference evidence="1 2" key="1">
    <citation type="submission" date="2017-12" db="EMBL/GenBank/DDBJ databases">
        <authorList>
            <consortium name="DOE Joint Genome Institute"/>
            <person name="Haridas S."/>
            <person name="Kjaerbolling I."/>
            <person name="Vesth T.C."/>
            <person name="Frisvad J.C."/>
            <person name="Nybo J.L."/>
            <person name="Theobald S."/>
            <person name="Kuo A."/>
            <person name="Bowyer P."/>
            <person name="Matsuda Y."/>
            <person name="Mondo S."/>
            <person name="Lyhne E.K."/>
            <person name="Kogle M.E."/>
            <person name="Clum A."/>
            <person name="Lipzen A."/>
            <person name="Salamov A."/>
            <person name="Ngan C.Y."/>
            <person name="Daum C."/>
            <person name="Chiniquy J."/>
            <person name="Barry K."/>
            <person name="LaButti K."/>
            <person name="Simmons B.A."/>
            <person name="Magnuson J.K."/>
            <person name="Mortensen U.H."/>
            <person name="Larsen T.O."/>
            <person name="Grigoriev I.V."/>
            <person name="Baker S.E."/>
            <person name="Andersen M.R."/>
            <person name="Nordberg H.P."/>
            <person name="Cantor M.N."/>
            <person name="Hua S.X."/>
        </authorList>
    </citation>
    <scope>NUCLEOTIDE SEQUENCE [LARGE SCALE GENOMIC DNA]</scope>
    <source>
        <strain evidence="1 2">CBS 102.13</strain>
    </source>
</reference>